<feature type="domain" description="Phospholipase A2-like central" evidence="10">
    <location>
        <begin position="27"/>
        <end position="148"/>
    </location>
</feature>
<feature type="binding site" evidence="5">
    <location>
        <position position="55"/>
    </location>
    <ligand>
        <name>Ca(2+)</name>
        <dbReference type="ChEBI" id="CHEBI:29108"/>
    </ligand>
</feature>
<dbReference type="InterPro" id="IPR001211">
    <property type="entry name" value="PLA2"/>
</dbReference>
<keyword evidence="9" id="KW-1133">Transmembrane helix</keyword>
<reference evidence="11" key="2">
    <citation type="submission" date="2025-09" db="UniProtKB">
        <authorList>
            <consortium name="Ensembl"/>
        </authorList>
    </citation>
    <scope>IDENTIFICATION</scope>
</reference>
<dbReference type="CDD" id="cd00125">
    <property type="entry name" value="PLA2c"/>
    <property type="match status" value="1"/>
</dbReference>
<keyword evidence="3 6" id="KW-1015">Disulfide bond</keyword>
<dbReference type="PRINTS" id="PR00389">
    <property type="entry name" value="PHPHLIPASEA2"/>
</dbReference>
<name>A0A8C0J3F7_CHEAB</name>
<dbReference type="PANTHER" id="PTHR11716">
    <property type="entry name" value="PHOSPHOLIPASE A2 FAMILY MEMBER"/>
    <property type="match status" value="1"/>
</dbReference>
<sequence length="154" mass="17340">MVRNLHLISSLNFLVSSLYPFALNVFILLEFRKMINQATGKSAILSYYGYGCYCGSDGKGEPKDATDWCCRAHHCCYKRLKASGCYGNTQKNMRLSLFLSLSLSVLAALGSWCEEQVCDCDKSTALCLERNLKTFNSRYVRYRDGKCTGFTPTC</sequence>
<feature type="active site" evidence="4">
    <location>
        <position position="121"/>
    </location>
</feature>
<feature type="binding site" evidence="5">
    <location>
        <position position="53"/>
    </location>
    <ligand>
        <name>Ca(2+)</name>
        <dbReference type="ChEBI" id="CHEBI:29108"/>
    </ligand>
</feature>
<dbReference type="Pfam" id="PF00068">
    <property type="entry name" value="Phospholip_A2_1"/>
    <property type="match status" value="1"/>
</dbReference>
<feature type="disulfide bond" evidence="6">
    <location>
        <begin position="54"/>
        <end position="70"/>
    </location>
</feature>
<feature type="disulfide bond" evidence="6">
    <location>
        <begin position="75"/>
        <end position="154"/>
    </location>
</feature>
<evidence type="ECO:0000313" key="12">
    <source>
        <dbReference type="Proteomes" id="UP000694404"/>
    </source>
</evidence>
<evidence type="ECO:0000256" key="8">
    <source>
        <dbReference type="RuleBase" id="RU361236"/>
    </source>
</evidence>
<dbReference type="Gene3D" id="1.20.90.10">
    <property type="entry name" value="Phospholipase A2 domain"/>
    <property type="match status" value="1"/>
</dbReference>
<evidence type="ECO:0000256" key="7">
    <source>
        <dbReference type="RuleBase" id="RU003654"/>
    </source>
</evidence>
<dbReference type="GO" id="GO:0005509">
    <property type="term" value="F:calcium ion binding"/>
    <property type="evidence" value="ECO:0007669"/>
    <property type="project" value="InterPro"/>
</dbReference>
<evidence type="ECO:0000256" key="9">
    <source>
        <dbReference type="SAM" id="Phobius"/>
    </source>
</evidence>
<evidence type="ECO:0000256" key="4">
    <source>
        <dbReference type="PIRSR" id="PIRSR601211-1"/>
    </source>
</evidence>
<dbReference type="GO" id="GO:0016042">
    <property type="term" value="P:lipid catabolic process"/>
    <property type="evidence" value="ECO:0007669"/>
    <property type="project" value="InterPro"/>
</dbReference>
<dbReference type="EC" id="3.1.1.4" evidence="8"/>
<comment type="similarity">
    <text evidence="7">Belongs to the phospholipase A2 family.</text>
</comment>
<evidence type="ECO:0000313" key="11">
    <source>
        <dbReference type="Ensembl" id="ENSCABP00000026246.1"/>
    </source>
</evidence>
<accession>A0A8C0J3F7</accession>
<keyword evidence="9" id="KW-0812">Transmembrane</keyword>
<evidence type="ECO:0000256" key="6">
    <source>
        <dbReference type="PIRSR" id="PIRSR601211-3"/>
    </source>
</evidence>
<dbReference type="GO" id="GO:0006644">
    <property type="term" value="P:phospholipid metabolic process"/>
    <property type="evidence" value="ECO:0007669"/>
    <property type="project" value="InterPro"/>
</dbReference>
<proteinExistence type="inferred from homology"/>
<feature type="transmembrane region" description="Helical" evidence="9">
    <location>
        <begin position="6"/>
        <end position="29"/>
    </location>
</feature>
<dbReference type="GO" id="GO:0005543">
    <property type="term" value="F:phospholipid binding"/>
    <property type="evidence" value="ECO:0007669"/>
    <property type="project" value="TreeGrafter"/>
</dbReference>
<dbReference type="SMART" id="SM00085">
    <property type="entry name" value="PA2c"/>
    <property type="match status" value="1"/>
</dbReference>
<evidence type="ECO:0000256" key="3">
    <source>
        <dbReference type="ARBA" id="ARBA00023157"/>
    </source>
</evidence>
<dbReference type="GO" id="GO:0047498">
    <property type="term" value="F:calcium-dependent phospholipase A2 activity"/>
    <property type="evidence" value="ECO:0007669"/>
    <property type="project" value="TreeGrafter"/>
</dbReference>
<keyword evidence="9" id="KW-0472">Membrane</keyword>
<keyword evidence="8" id="KW-0443">Lipid metabolism</keyword>
<dbReference type="GO" id="GO:0005576">
    <property type="term" value="C:extracellular region"/>
    <property type="evidence" value="ECO:0007669"/>
    <property type="project" value="UniProtKB-SubCell"/>
</dbReference>
<feature type="active site" evidence="4">
    <location>
        <position position="73"/>
    </location>
</feature>
<organism evidence="11 12">
    <name type="scientific">Chelonoidis abingdonii</name>
    <name type="common">Abingdon island giant tortoise</name>
    <name type="synonym">Testudo abingdonii</name>
    <dbReference type="NCBI Taxonomy" id="106734"/>
    <lineage>
        <taxon>Eukaryota</taxon>
        <taxon>Metazoa</taxon>
        <taxon>Chordata</taxon>
        <taxon>Craniata</taxon>
        <taxon>Vertebrata</taxon>
        <taxon>Euteleostomi</taxon>
        <taxon>Archelosauria</taxon>
        <taxon>Testudinata</taxon>
        <taxon>Testudines</taxon>
        <taxon>Cryptodira</taxon>
        <taxon>Durocryptodira</taxon>
        <taxon>Testudinoidea</taxon>
        <taxon>Testudinidae</taxon>
        <taxon>Chelonoidis</taxon>
    </lineage>
</organism>
<dbReference type="PROSITE" id="PS00119">
    <property type="entry name" value="PA2_ASP"/>
    <property type="match status" value="1"/>
</dbReference>
<keyword evidence="5" id="KW-0479">Metal-binding</keyword>
<feature type="disulfide bond" evidence="6">
    <location>
        <begin position="76"/>
        <end position="120"/>
    </location>
</feature>
<comment type="cofactor">
    <cofactor evidence="5">
        <name>Ca(2+)</name>
        <dbReference type="ChEBI" id="CHEBI:29108"/>
    </cofactor>
    <text evidence="5">Binds 1 Ca(2+) ion per subunit.</text>
</comment>
<dbReference type="GO" id="GO:0050482">
    <property type="term" value="P:arachidonate secretion"/>
    <property type="evidence" value="ECO:0007669"/>
    <property type="project" value="InterPro"/>
</dbReference>
<dbReference type="SUPFAM" id="SSF48619">
    <property type="entry name" value="Phospholipase A2, PLA2"/>
    <property type="match status" value="1"/>
</dbReference>
<feature type="disulfide bond" evidence="6">
    <location>
        <begin position="69"/>
        <end position="127"/>
    </location>
</feature>
<dbReference type="InterPro" id="IPR016090">
    <property type="entry name" value="PLA2-like_dom"/>
</dbReference>
<comment type="subcellular location">
    <subcellularLocation>
        <location evidence="1 8">Secreted</location>
    </subcellularLocation>
</comment>
<evidence type="ECO:0000256" key="1">
    <source>
        <dbReference type="ARBA" id="ARBA00004613"/>
    </source>
</evidence>
<dbReference type="InterPro" id="IPR033113">
    <property type="entry name" value="PLA2_histidine"/>
</dbReference>
<dbReference type="PROSITE" id="PS00118">
    <property type="entry name" value="PA2_HIS"/>
    <property type="match status" value="1"/>
</dbReference>
<dbReference type="Proteomes" id="UP000694404">
    <property type="component" value="Unplaced"/>
</dbReference>
<keyword evidence="5 8" id="KW-0106">Calcium</keyword>
<dbReference type="InterPro" id="IPR036444">
    <property type="entry name" value="PLipase_A2_dom_sf"/>
</dbReference>
<evidence type="ECO:0000256" key="5">
    <source>
        <dbReference type="PIRSR" id="PIRSR601211-2"/>
    </source>
</evidence>
<comment type="catalytic activity">
    <reaction evidence="8">
        <text>a 1,2-diacyl-sn-glycero-3-phosphocholine + H2O = a 1-acyl-sn-glycero-3-phosphocholine + a fatty acid + H(+)</text>
        <dbReference type="Rhea" id="RHEA:15801"/>
        <dbReference type="ChEBI" id="CHEBI:15377"/>
        <dbReference type="ChEBI" id="CHEBI:15378"/>
        <dbReference type="ChEBI" id="CHEBI:28868"/>
        <dbReference type="ChEBI" id="CHEBI:57643"/>
        <dbReference type="ChEBI" id="CHEBI:58168"/>
        <dbReference type="EC" id="3.1.1.4"/>
    </reaction>
</comment>
<dbReference type="GO" id="GO:0042130">
    <property type="term" value="P:negative regulation of T cell proliferation"/>
    <property type="evidence" value="ECO:0007669"/>
    <property type="project" value="TreeGrafter"/>
</dbReference>
<protein>
    <recommendedName>
        <fullName evidence="8">Phospholipase A2</fullName>
        <ecNumber evidence="8">3.1.1.4</ecNumber>
    </recommendedName>
</protein>
<feature type="disulfide bond" evidence="6">
    <location>
        <begin position="85"/>
        <end position="113"/>
    </location>
</feature>
<reference evidence="11" key="1">
    <citation type="submission" date="2025-08" db="UniProtKB">
        <authorList>
            <consortium name="Ensembl"/>
        </authorList>
    </citation>
    <scope>IDENTIFICATION</scope>
</reference>
<dbReference type="InterPro" id="IPR033112">
    <property type="entry name" value="PLA2_Asp_AS"/>
</dbReference>
<keyword evidence="12" id="KW-1185">Reference proteome</keyword>
<dbReference type="Ensembl" id="ENSCABT00000028746.1">
    <property type="protein sequence ID" value="ENSCABP00000026246.1"/>
    <property type="gene ID" value="ENSCABG00000019293.1"/>
</dbReference>
<evidence type="ECO:0000259" key="10">
    <source>
        <dbReference type="SMART" id="SM00085"/>
    </source>
</evidence>
<dbReference type="GeneTree" id="ENSGT00940000155096"/>
<dbReference type="PANTHER" id="PTHR11716:SF9">
    <property type="entry name" value="PHOSPHOLIPASE A2, MEMBRANE ASSOCIATED"/>
    <property type="match status" value="1"/>
</dbReference>
<keyword evidence="8" id="KW-0378">Hydrolase</keyword>
<dbReference type="FunFam" id="1.20.90.10:FF:000001">
    <property type="entry name" value="Basic phospholipase A2 homolog"/>
    <property type="match status" value="1"/>
</dbReference>
<dbReference type="AlphaFoldDB" id="A0A8C0J3F7"/>
<keyword evidence="2 8" id="KW-0964">Secreted</keyword>
<evidence type="ECO:0000256" key="2">
    <source>
        <dbReference type="ARBA" id="ARBA00022525"/>
    </source>
</evidence>